<dbReference type="Proteomes" id="UP000325081">
    <property type="component" value="Unassembled WGS sequence"/>
</dbReference>
<evidence type="ECO:0000313" key="2">
    <source>
        <dbReference type="EMBL" id="GER40525.1"/>
    </source>
</evidence>
<evidence type="ECO:0000313" key="3">
    <source>
        <dbReference type="Proteomes" id="UP000325081"/>
    </source>
</evidence>
<dbReference type="GO" id="GO:0016740">
    <property type="term" value="F:transferase activity"/>
    <property type="evidence" value="ECO:0007669"/>
    <property type="project" value="UniProtKB-KW"/>
</dbReference>
<sequence>MIINTEISANPPDFVQAPPPSFSGLTTSFPLSSKFKFNSGEEYLPLDKKSTDTVKPLPDDQLSLLLSPDSFNGSDSSSVLRSGNPHRPITSSSSDFFFLFQKPVIFLERLRARDGLPTLVFPCVLAAKGRRFAGKKTFLKAERADFGGNRTVVQHCELLGKDLKPLDEHELMSSSKWSFSKEGFGSGLVGLARIKLESIEKMEGKQDISAVSHGWGEIWRLKTPPESGEKEREKGGFFALLIVGSKETPQFQVSRIITRHLIIPTEPPPQARRRRHQSPLRQLRHNIIILSRVVLRPFIRRRSFLPESLGSLGRAPPQLPGISRRRHRQPPHGVGEVEARCPAPQGQGRHIVGPRGHLGSRVRPEPHPALLGGLPKLANPLSGVPHPHATVHGVTCLPEFLPPGSFLGPARRQDEVVRRGRRCFRGVQIG</sequence>
<accession>A0A5A7Q5K3</accession>
<organism evidence="2 3">
    <name type="scientific">Striga asiatica</name>
    <name type="common">Asiatic witchweed</name>
    <name type="synonym">Buchnera asiatica</name>
    <dbReference type="NCBI Taxonomy" id="4170"/>
    <lineage>
        <taxon>Eukaryota</taxon>
        <taxon>Viridiplantae</taxon>
        <taxon>Streptophyta</taxon>
        <taxon>Embryophyta</taxon>
        <taxon>Tracheophyta</taxon>
        <taxon>Spermatophyta</taxon>
        <taxon>Magnoliopsida</taxon>
        <taxon>eudicotyledons</taxon>
        <taxon>Gunneridae</taxon>
        <taxon>Pentapetalae</taxon>
        <taxon>asterids</taxon>
        <taxon>lamiids</taxon>
        <taxon>Lamiales</taxon>
        <taxon>Orobanchaceae</taxon>
        <taxon>Buchnereae</taxon>
        <taxon>Striga</taxon>
    </lineage>
</organism>
<evidence type="ECO:0000256" key="1">
    <source>
        <dbReference type="SAM" id="MobiDB-lite"/>
    </source>
</evidence>
<gene>
    <name evidence="2" type="ORF">STAS_17212</name>
</gene>
<comment type="caution">
    <text evidence="2">The sequence shown here is derived from an EMBL/GenBank/DDBJ whole genome shotgun (WGS) entry which is preliminary data.</text>
</comment>
<feature type="region of interest" description="Disordered" evidence="1">
    <location>
        <begin position="315"/>
        <end position="350"/>
    </location>
</feature>
<dbReference type="EMBL" id="BKCP01005916">
    <property type="protein sequence ID" value="GER40525.1"/>
    <property type="molecule type" value="Genomic_DNA"/>
</dbReference>
<reference evidence="3" key="1">
    <citation type="journal article" date="2019" name="Curr. Biol.">
        <title>Genome Sequence of Striga asiatica Provides Insight into the Evolution of Plant Parasitism.</title>
        <authorList>
            <person name="Yoshida S."/>
            <person name="Kim S."/>
            <person name="Wafula E.K."/>
            <person name="Tanskanen J."/>
            <person name="Kim Y.M."/>
            <person name="Honaas L."/>
            <person name="Yang Z."/>
            <person name="Spallek T."/>
            <person name="Conn C.E."/>
            <person name="Ichihashi Y."/>
            <person name="Cheong K."/>
            <person name="Cui S."/>
            <person name="Der J.P."/>
            <person name="Gundlach H."/>
            <person name="Jiao Y."/>
            <person name="Hori C."/>
            <person name="Ishida J.K."/>
            <person name="Kasahara H."/>
            <person name="Kiba T."/>
            <person name="Kim M.S."/>
            <person name="Koo N."/>
            <person name="Laohavisit A."/>
            <person name="Lee Y.H."/>
            <person name="Lumba S."/>
            <person name="McCourt P."/>
            <person name="Mortimer J.C."/>
            <person name="Mutuku J.M."/>
            <person name="Nomura T."/>
            <person name="Sasaki-Sekimoto Y."/>
            <person name="Seto Y."/>
            <person name="Wang Y."/>
            <person name="Wakatake T."/>
            <person name="Sakakibara H."/>
            <person name="Demura T."/>
            <person name="Yamaguchi S."/>
            <person name="Yoneyama K."/>
            <person name="Manabe R.I."/>
            <person name="Nelson D.C."/>
            <person name="Schulman A.H."/>
            <person name="Timko M.P."/>
            <person name="dePamphilis C.W."/>
            <person name="Choi D."/>
            <person name="Shirasu K."/>
        </authorList>
    </citation>
    <scope>NUCLEOTIDE SEQUENCE [LARGE SCALE GENOMIC DNA]</scope>
    <source>
        <strain evidence="3">cv. UVA1</strain>
    </source>
</reference>
<keyword evidence="2" id="KW-0808">Transferase</keyword>
<name>A0A5A7Q5K3_STRAF</name>
<proteinExistence type="predicted"/>
<keyword evidence="3" id="KW-1185">Reference proteome</keyword>
<dbReference type="AlphaFoldDB" id="A0A5A7Q5K3"/>
<protein>
    <submittedName>
        <fullName evidence="2">Acetyl-coenzyme A carboxylase carboxyltransferase subunit beta</fullName>
    </submittedName>
</protein>